<organism evidence="2 3">
    <name type="scientific">Ornithinibacillus caprae</name>
    <dbReference type="NCBI Taxonomy" id="2678566"/>
    <lineage>
        <taxon>Bacteria</taxon>
        <taxon>Bacillati</taxon>
        <taxon>Bacillota</taxon>
        <taxon>Bacilli</taxon>
        <taxon>Bacillales</taxon>
        <taxon>Bacillaceae</taxon>
        <taxon>Ornithinibacillus</taxon>
    </lineage>
</organism>
<name>A0A6N8FI66_9BACI</name>
<dbReference type="RefSeq" id="WP_155669264.1">
    <property type="nucleotide sequence ID" value="NZ_WOCA01000010.1"/>
</dbReference>
<dbReference type="AlphaFoldDB" id="A0A6N8FI66"/>
<dbReference type="InterPro" id="IPR000086">
    <property type="entry name" value="NUDIX_hydrolase_dom"/>
</dbReference>
<dbReference type="Proteomes" id="UP000469125">
    <property type="component" value="Unassembled WGS sequence"/>
</dbReference>
<dbReference type="PROSITE" id="PS51462">
    <property type="entry name" value="NUDIX"/>
    <property type="match status" value="1"/>
</dbReference>
<keyword evidence="3" id="KW-1185">Reference proteome</keyword>
<dbReference type="Pfam" id="PF00293">
    <property type="entry name" value="NUDIX"/>
    <property type="match status" value="1"/>
</dbReference>
<accession>A0A6N8FI66</accession>
<gene>
    <name evidence="2" type="ORF">GMD78_13000</name>
</gene>
<reference evidence="2 3" key="1">
    <citation type="submission" date="2019-11" db="EMBL/GenBank/DDBJ databases">
        <authorList>
            <person name="Li X."/>
        </authorList>
    </citation>
    <scope>NUCLEOTIDE SEQUENCE [LARGE SCALE GENOMIC DNA]</scope>
    <source>
        <strain evidence="2 3">L9</strain>
    </source>
</reference>
<evidence type="ECO:0000313" key="3">
    <source>
        <dbReference type="Proteomes" id="UP000469125"/>
    </source>
</evidence>
<feature type="domain" description="Nudix hydrolase" evidence="1">
    <location>
        <begin position="2"/>
        <end position="139"/>
    </location>
</feature>
<evidence type="ECO:0000259" key="1">
    <source>
        <dbReference type="PROSITE" id="PS51462"/>
    </source>
</evidence>
<dbReference type="EMBL" id="WOCA01000010">
    <property type="protein sequence ID" value="MUK89290.1"/>
    <property type="molecule type" value="Genomic_DNA"/>
</dbReference>
<evidence type="ECO:0000313" key="2">
    <source>
        <dbReference type="EMBL" id="MUK89290.1"/>
    </source>
</evidence>
<dbReference type="InterPro" id="IPR015797">
    <property type="entry name" value="NUDIX_hydrolase-like_dom_sf"/>
</dbReference>
<sequence length="176" mass="20029">MKLRQMAVAFLLNEEQEVLFLQKKPKDTFLGGLLVPIGGHIEGNEISQPKGACLREIEEETGLKRDYINDLTLRYVVLRAKENKEIRIQFVFFGTVSKNFTLIESDEGSLKWVKFQEIANQNVSATTIEIVKHYKDFGESMENVYVGSMKSLKGKPTITWGLLEDWEMPILNGGNS</sequence>
<protein>
    <submittedName>
        <fullName evidence="2">NUDIX domain-containing protein</fullName>
    </submittedName>
</protein>
<proteinExistence type="predicted"/>
<comment type="caution">
    <text evidence="2">The sequence shown here is derived from an EMBL/GenBank/DDBJ whole genome shotgun (WGS) entry which is preliminary data.</text>
</comment>
<dbReference type="SUPFAM" id="SSF55811">
    <property type="entry name" value="Nudix"/>
    <property type="match status" value="1"/>
</dbReference>
<dbReference type="Gene3D" id="3.90.79.10">
    <property type="entry name" value="Nucleoside Triphosphate Pyrophosphohydrolase"/>
    <property type="match status" value="1"/>
</dbReference>